<evidence type="ECO:0000313" key="2">
    <source>
        <dbReference type="EMBL" id="KAE8959046.1"/>
    </source>
</evidence>
<dbReference type="EMBL" id="QXFV01007336">
    <property type="protein sequence ID" value="KAE8959046.1"/>
    <property type="molecule type" value="Genomic_DNA"/>
</dbReference>
<evidence type="ECO:0000259" key="1">
    <source>
        <dbReference type="Pfam" id="PF24964"/>
    </source>
</evidence>
<dbReference type="InterPro" id="IPR056671">
    <property type="entry name" value="DUF7769"/>
</dbReference>
<evidence type="ECO:0000313" key="3">
    <source>
        <dbReference type="Proteomes" id="UP000429607"/>
    </source>
</evidence>
<name>A0A6A3GQU8_9STRA</name>
<dbReference type="PANTHER" id="PTHR47169">
    <property type="entry name" value="OS01G0541250 PROTEIN"/>
    <property type="match status" value="1"/>
</dbReference>
<dbReference type="Gene3D" id="3.30.420.10">
    <property type="entry name" value="Ribonuclease H-like superfamily/Ribonuclease H"/>
    <property type="match status" value="1"/>
</dbReference>
<dbReference type="Pfam" id="PF24964">
    <property type="entry name" value="DUF7769"/>
    <property type="match status" value="1"/>
</dbReference>
<dbReference type="GO" id="GO:0003676">
    <property type="term" value="F:nucleic acid binding"/>
    <property type="evidence" value="ECO:0007669"/>
    <property type="project" value="InterPro"/>
</dbReference>
<proteinExistence type="predicted"/>
<protein>
    <recommendedName>
        <fullName evidence="1">DUF7769 domain-containing protein</fullName>
    </recommendedName>
</protein>
<gene>
    <name evidence="2" type="ORF">PR001_g30858</name>
</gene>
<comment type="caution">
    <text evidence="2">The sequence shown here is derived from an EMBL/GenBank/DDBJ whole genome shotgun (WGS) entry which is preliminary data.</text>
</comment>
<feature type="non-terminal residue" evidence="2">
    <location>
        <position position="309"/>
    </location>
</feature>
<dbReference type="AlphaFoldDB" id="A0A6A3GQU8"/>
<dbReference type="PANTHER" id="PTHR47169:SF2">
    <property type="entry name" value="OS01G0541250 PROTEIN"/>
    <property type="match status" value="1"/>
</dbReference>
<dbReference type="InterPro" id="IPR036397">
    <property type="entry name" value="RNaseH_sf"/>
</dbReference>
<dbReference type="Proteomes" id="UP000429607">
    <property type="component" value="Unassembled WGS sequence"/>
</dbReference>
<reference evidence="2 3" key="1">
    <citation type="submission" date="2018-09" db="EMBL/GenBank/DDBJ databases">
        <title>Genomic investigation of the strawberry pathogen Phytophthora fragariae indicates pathogenicity is determined by transcriptional variation in three key races.</title>
        <authorList>
            <person name="Adams T.M."/>
            <person name="Armitage A.D."/>
            <person name="Sobczyk M.K."/>
            <person name="Bates H.J."/>
            <person name="Dunwell J.M."/>
            <person name="Nellist C.F."/>
            <person name="Harrison R.J."/>
        </authorList>
    </citation>
    <scope>NUCLEOTIDE SEQUENCE [LARGE SCALE GENOMIC DNA]</scope>
    <source>
        <strain evidence="2 3">SCRP249</strain>
    </source>
</reference>
<organism evidence="2 3">
    <name type="scientific">Phytophthora rubi</name>
    <dbReference type="NCBI Taxonomy" id="129364"/>
    <lineage>
        <taxon>Eukaryota</taxon>
        <taxon>Sar</taxon>
        <taxon>Stramenopiles</taxon>
        <taxon>Oomycota</taxon>
        <taxon>Peronosporomycetes</taxon>
        <taxon>Peronosporales</taxon>
        <taxon>Peronosporaceae</taxon>
        <taxon>Phytophthora</taxon>
    </lineage>
</organism>
<sequence>MTTQIRDDLAQALWETLLLNSSNGRLPHGDIKRIADEFGLGRNVVGRIWRKGLTSMDSCVAAVVKAEWSRRGRKKVDRAGLCERVAQVPVVDRENQRTLQLATNTSAYLISQLIKEGYLWRALRRTCQLLTPKHISDRMKYCADRVLRTMEGGHYFDPMYDVVHLDEKWFYVKKVGGKVYVLTGKDDVPIDDPPVQYAQSKRHIKKVMFLCAVARPRGDWDGKVGIWPVVETYTTQRASVNRPAGVEEVRPVSMTREIYRDTLVNDVIPAIKAKWPQDQKHIPIRLQQDNAKPHVHEDDAEVLAAGCSD</sequence>
<feature type="domain" description="DUF7769" evidence="1">
    <location>
        <begin position="11"/>
        <end position="52"/>
    </location>
</feature>
<accession>A0A6A3GQU8</accession>